<evidence type="ECO:0008006" key="3">
    <source>
        <dbReference type="Google" id="ProtNLM"/>
    </source>
</evidence>
<gene>
    <name evidence="1" type="ORF">GCM10010307_69940</name>
</gene>
<dbReference type="Proteomes" id="UP001500151">
    <property type="component" value="Unassembled WGS sequence"/>
</dbReference>
<dbReference type="Pfam" id="PF05973">
    <property type="entry name" value="Gp49"/>
    <property type="match status" value="1"/>
</dbReference>
<keyword evidence="2" id="KW-1185">Reference proteome</keyword>
<protein>
    <recommendedName>
        <fullName evidence="3">Addiction module toxin RelE</fullName>
    </recommendedName>
</protein>
<reference evidence="1 2" key="1">
    <citation type="journal article" date="2019" name="Int. J. Syst. Evol. Microbiol.">
        <title>The Global Catalogue of Microorganisms (GCM) 10K type strain sequencing project: providing services to taxonomists for standard genome sequencing and annotation.</title>
        <authorList>
            <consortium name="The Broad Institute Genomics Platform"/>
            <consortium name="The Broad Institute Genome Sequencing Center for Infectious Disease"/>
            <person name="Wu L."/>
            <person name="Ma J."/>
        </authorList>
    </citation>
    <scope>NUCLEOTIDE SEQUENCE [LARGE SCALE GENOMIC DNA]</scope>
    <source>
        <strain evidence="1 2">JCM 4524</strain>
    </source>
</reference>
<accession>A0ABN3RMU4</accession>
<organism evidence="1 2">
    <name type="scientific">Streptomyces vastus</name>
    <dbReference type="NCBI Taxonomy" id="285451"/>
    <lineage>
        <taxon>Bacteria</taxon>
        <taxon>Bacillati</taxon>
        <taxon>Actinomycetota</taxon>
        <taxon>Actinomycetes</taxon>
        <taxon>Kitasatosporales</taxon>
        <taxon>Streptomycetaceae</taxon>
        <taxon>Streptomyces</taxon>
    </lineage>
</organism>
<dbReference type="EMBL" id="BAAASJ010000113">
    <property type="protein sequence ID" value="GAA2656382.1"/>
    <property type="molecule type" value="Genomic_DNA"/>
</dbReference>
<dbReference type="InterPro" id="IPR009241">
    <property type="entry name" value="HigB-like"/>
</dbReference>
<proteinExistence type="predicted"/>
<evidence type="ECO:0000313" key="1">
    <source>
        <dbReference type="EMBL" id="GAA2656382.1"/>
    </source>
</evidence>
<comment type="caution">
    <text evidence="1">The sequence shown here is derived from an EMBL/GenBank/DDBJ whole genome shotgun (WGS) entry which is preliminary data.</text>
</comment>
<sequence>MGDLCMAWKIVVVEPVLSWLHGLLRTDRDTLIQVSQAVTALQEEGPALGRPLVDTIKGSVLPNLKELRPGSAGATEVRLLFVFDPDRQAVILVGGDKAGNWSGWYRVAVPQAEQAYAEHLKRIDGEDGAR</sequence>
<name>A0ABN3RMU4_9ACTN</name>
<evidence type="ECO:0000313" key="2">
    <source>
        <dbReference type="Proteomes" id="UP001500151"/>
    </source>
</evidence>